<organism evidence="3 4">
    <name type="scientific">Phaeodactylum tricornutum (strain CCAP 1055/1)</name>
    <dbReference type="NCBI Taxonomy" id="556484"/>
    <lineage>
        <taxon>Eukaryota</taxon>
        <taxon>Sar</taxon>
        <taxon>Stramenopiles</taxon>
        <taxon>Ochrophyta</taxon>
        <taxon>Bacillariophyta</taxon>
        <taxon>Bacillariophyceae</taxon>
        <taxon>Bacillariophycidae</taxon>
        <taxon>Naviculales</taxon>
        <taxon>Phaeodactylaceae</taxon>
        <taxon>Phaeodactylum</taxon>
    </lineage>
</organism>
<dbReference type="Gene3D" id="1.25.40.10">
    <property type="entry name" value="Tetratricopeptide repeat domain"/>
    <property type="match status" value="2"/>
</dbReference>
<dbReference type="Proteomes" id="UP000000759">
    <property type="component" value="Chromosome 4"/>
</dbReference>
<keyword evidence="4" id="KW-1185">Reference proteome</keyword>
<dbReference type="PaxDb" id="2850-Phatr34138"/>
<feature type="region of interest" description="Disordered" evidence="2">
    <location>
        <begin position="228"/>
        <end position="247"/>
    </location>
</feature>
<keyword evidence="1" id="KW-0677">Repeat</keyword>
<dbReference type="InterPro" id="IPR051222">
    <property type="entry name" value="PPR/CCM1_RNA-binding"/>
</dbReference>
<dbReference type="InParanoid" id="B7FUU5"/>
<reference evidence="3 4" key="1">
    <citation type="journal article" date="2008" name="Nature">
        <title>The Phaeodactylum genome reveals the evolutionary history of diatom genomes.</title>
        <authorList>
            <person name="Bowler C."/>
            <person name="Allen A.E."/>
            <person name="Badger J.H."/>
            <person name="Grimwood J."/>
            <person name="Jabbari K."/>
            <person name="Kuo A."/>
            <person name="Maheswari U."/>
            <person name="Martens C."/>
            <person name="Maumus F."/>
            <person name="Otillar R.P."/>
            <person name="Rayko E."/>
            <person name="Salamov A."/>
            <person name="Vandepoele K."/>
            <person name="Beszteri B."/>
            <person name="Gruber A."/>
            <person name="Heijde M."/>
            <person name="Katinka M."/>
            <person name="Mock T."/>
            <person name="Valentin K."/>
            <person name="Verret F."/>
            <person name="Berges J.A."/>
            <person name="Brownlee C."/>
            <person name="Cadoret J.P."/>
            <person name="Chiovitti A."/>
            <person name="Choi C.J."/>
            <person name="Coesel S."/>
            <person name="De Martino A."/>
            <person name="Detter J.C."/>
            <person name="Durkin C."/>
            <person name="Falciatore A."/>
            <person name="Fournet J."/>
            <person name="Haruta M."/>
            <person name="Huysman M.J."/>
            <person name="Jenkins B.D."/>
            <person name="Jiroutova K."/>
            <person name="Jorgensen R.E."/>
            <person name="Joubert Y."/>
            <person name="Kaplan A."/>
            <person name="Kroger N."/>
            <person name="Kroth P.G."/>
            <person name="La Roche J."/>
            <person name="Lindquist E."/>
            <person name="Lommer M."/>
            <person name="Martin-Jezequel V."/>
            <person name="Lopez P.J."/>
            <person name="Lucas S."/>
            <person name="Mangogna M."/>
            <person name="McGinnis K."/>
            <person name="Medlin L.K."/>
            <person name="Montsant A."/>
            <person name="Oudot-Le Secq M.P."/>
            <person name="Napoli C."/>
            <person name="Obornik M."/>
            <person name="Parker M.S."/>
            <person name="Petit J.L."/>
            <person name="Porcel B.M."/>
            <person name="Poulsen N."/>
            <person name="Robison M."/>
            <person name="Rychlewski L."/>
            <person name="Rynearson T.A."/>
            <person name="Schmutz J."/>
            <person name="Shapiro H."/>
            <person name="Siaut M."/>
            <person name="Stanley M."/>
            <person name="Sussman M.R."/>
            <person name="Taylor A.R."/>
            <person name="Vardi A."/>
            <person name="von Dassow P."/>
            <person name="Vyverman W."/>
            <person name="Willis A."/>
            <person name="Wyrwicz L.S."/>
            <person name="Rokhsar D.S."/>
            <person name="Weissenbach J."/>
            <person name="Armbrust E.V."/>
            <person name="Green B.R."/>
            <person name="Van de Peer Y."/>
            <person name="Grigoriev I.V."/>
        </authorList>
    </citation>
    <scope>NUCLEOTIDE SEQUENCE [LARGE SCALE GENOMIC DNA]</scope>
    <source>
        <strain evidence="3 4">CCAP 1055/1</strain>
    </source>
</reference>
<gene>
    <name evidence="3" type="ORF">PHATRDRAFT_34138</name>
</gene>
<dbReference type="GeneID" id="7197648"/>
<dbReference type="HOGENOM" id="CLU_417691_0_0_1"/>
<dbReference type="InterPro" id="IPR011990">
    <property type="entry name" value="TPR-like_helical_dom_sf"/>
</dbReference>
<evidence type="ECO:0000256" key="2">
    <source>
        <dbReference type="SAM" id="MobiDB-lite"/>
    </source>
</evidence>
<dbReference type="EMBL" id="CM000607">
    <property type="protein sequence ID" value="EEC50046.1"/>
    <property type="molecule type" value="Genomic_DNA"/>
</dbReference>
<dbReference type="STRING" id="556484.B7FUU5"/>
<evidence type="ECO:0000313" key="4">
    <source>
        <dbReference type="Proteomes" id="UP000000759"/>
    </source>
</evidence>
<dbReference type="RefSeq" id="XP_002178381.1">
    <property type="nucleotide sequence ID" value="XM_002178345.1"/>
</dbReference>
<evidence type="ECO:0000313" key="3">
    <source>
        <dbReference type="EMBL" id="EEC50046.1"/>
    </source>
</evidence>
<sequence>MDGRPLTVSDSHIHQVQPPKRQFRKRRSELAVIVPCRLGTNNRNVDGWMDGSQEKTPSSSLTLLDYRDSNSVFRVAVMSTRPRVLVCSNFCFSVCLWYGIGTCWGRFLTEASASAFLPSRTEWGHTSIPTNAPTRTGTRNHNSVHSRRRRFLHSVTPFQNHLGRWPSHNDTVTARTGSQSLRAARTNTHINNTVKYKTFASNVINISNSTNRNLEILVTPVPSLDNGKLHTRTTGYNSRQKGRRRKENQHRWLNWLYHQWSTTPVGQLEHAVLKQMGPVMAHYAKRKSQRSADRAHAVLQRYIQEHQAGNILKQMLLLARQSTATGAVTTRHRALQPDAVSLATIATAWAKSHRVEAVPKTLALLTYMEQQNLATSNHAYNIALAAIVASPEHNSSNRGNYHKAAPAQAILERMQQRAAQGYSNCAPDLYTYQTYMTALSHTRQRDTPDIVMAVLEFLTTQSDPTSPATTRAHLAPNAHCYTAAIHAWAYSKAPHKARNAYDLLQTMRRRHEVDGRLDCRPNVVVFTAVLNACVKPLPDDRETAFGLAQLVYEELLLSGYGPPNFLTYATFLHAIQTCLDDDDPRRDVAVRRLFADCRDFGHVGHIVLDRLRIVASTSLYEELLERHERHIIPWSWSRNVKGERIRK</sequence>
<name>B7FUU5_PHATC</name>
<proteinExistence type="predicted"/>
<reference evidence="4" key="2">
    <citation type="submission" date="2008-08" db="EMBL/GenBank/DDBJ databases">
        <authorList>
            <consortium name="Diatom Consortium"/>
            <person name="Grigoriev I."/>
            <person name="Grimwood J."/>
            <person name="Kuo A."/>
            <person name="Otillar R.P."/>
            <person name="Salamov A."/>
            <person name="Detter J.C."/>
            <person name="Lindquist E."/>
            <person name="Shapiro H."/>
            <person name="Lucas S."/>
            <person name="Glavina del Rio T."/>
            <person name="Pitluck S."/>
            <person name="Rokhsar D."/>
            <person name="Bowler C."/>
        </authorList>
    </citation>
    <scope>GENOME REANNOTATION</scope>
    <source>
        <strain evidence="4">CCAP 1055/1</strain>
    </source>
</reference>
<evidence type="ECO:0000256" key="1">
    <source>
        <dbReference type="ARBA" id="ARBA00022737"/>
    </source>
</evidence>
<dbReference type="OrthoDB" id="185373at2759"/>
<protein>
    <submittedName>
        <fullName evidence="3">Uncharacterized protein</fullName>
    </submittedName>
</protein>
<dbReference type="KEGG" id="pti:PHATRDRAFT_34138"/>
<dbReference type="AlphaFoldDB" id="B7FUU5"/>
<dbReference type="PANTHER" id="PTHR47942">
    <property type="entry name" value="TETRATRICOPEPTIDE REPEAT (TPR)-LIKE SUPERFAMILY PROTEIN-RELATED"/>
    <property type="match status" value="1"/>
</dbReference>
<dbReference type="PANTHER" id="PTHR47942:SF63">
    <property type="entry name" value="PENTATRICOPEPTIDE REPEAT-CONTAINING PROTEIN"/>
    <property type="match status" value="1"/>
</dbReference>
<accession>B7FUU5</accession>